<evidence type="ECO:0000259" key="1">
    <source>
        <dbReference type="Pfam" id="PF01636"/>
    </source>
</evidence>
<protein>
    <recommendedName>
        <fullName evidence="1">Aminoglycoside phosphotransferase domain-containing protein</fullName>
    </recommendedName>
</protein>
<dbReference type="RefSeq" id="WP_122119004.1">
    <property type="nucleotide sequence ID" value="NZ_JAQCWB010000031.1"/>
</dbReference>
<gene>
    <name evidence="2" type="ORF">DWY26_20305</name>
</gene>
<sequence length="287" mass="34349">MEIEVKGHSGCTIEIIKENDDLCILKSTDDKKYFSRLVQQANKQQTAYEREYQHIRIPQIYEINEEVDRVSIKMEYVYSKNFIGYFETAGFEQISYFVKAFILFIEKELQVSPLQCIPADVLRQKYRDVQDKIGTNPLLTGDKDIQNIIKQSMRIFSMPNDILIPVGICHGDLTFSNMLFNGNNYYLIDFLDSFVESPLLDIVKLRQDSAYLWSQLMYIYDYDKIRLKIISESIDKRIDTYFSRYTWYREYYTTFQLMNFLRILQYAHEKKVIYYLKDVLKKIINEF</sequence>
<evidence type="ECO:0000313" key="3">
    <source>
        <dbReference type="Proteomes" id="UP000284205"/>
    </source>
</evidence>
<comment type="caution">
    <text evidence="2">The sequence shown here is derived from an EMBL/GenBank/DDBJ whole genome shotgun (WGS) entry which is preliminary data.</text>
</comment>
<evidence type="ECO:0000313" key="2">
    <source>
        <dbReference type="EMBL" id="RGR66568.1"/>
    </source>
</evidence>
<reference evidence="2 3" key="1">
    <citation type="submission" date="2018-08" db="EMBL/GenBank/DDBJ databases">
        <title>A genome reference for cultivated species of the human gut microbiota.</title>
        <authorList>
            <person name="Zou Y."/>
            <person name="Xue W."/>
            <person name="Luo G."/>
        </authorList>
    </citation>
    <scope>NUCLEOTIDE SEQUENCE [LARGE SCALE GENOMIC DNA]</scope>
    <source>
        <strain evidence="2 3">AF24-29LB</strain>
    </source>
</reference>
<proteinExistence type="predicted"/>
<name>A0A412FEN1_9BACE</name>
<feature type="domain" description="Aminoglycoside phosphotransferase" evidence="1">
    <location>
        <begin position="164"/>
        <end position="206"/>
    </location>
</feature>
<dbReference type="Pfam" id="PF01636">
    <property type="entry name" value="APH"/>
    <property type="match status" value="1"/>
</dbReference>
<dbReference type="AlphaFoldDB" id="A0A412FEN1"/>
<dbReference type="Gene3D" id="3.90.1200.10">
    <property type="match status" value="1"/>
</dbReference>
<dbReference type="Proteomes" id="UP000284205">
    <property type="component" value="Unassembled WGS sequence"/>
</dbReference>
<organism evidence="2 3">
    <name type="scientific">Bacteroides caccae</name>
    <dbReference type="NCBI Taxonomy" id="47678"/>
    <lineage>
        <taxon>Bacteria</taxon>
        <taxon>Pseudomonadati</taxon>
        <taxon>Bacteroidota</taxon>
        <taxon>Bacteroidia</taxon>
        <taxon>Bacteroidales</taxon>
        <taxon>Bacteroidaceae</taxon>
        <taxon>Bacteroides</taxon>
    </lineage>
</organism>
<dbReference type="SUPFAM" id="SSF56112">
    <property type="entry name" value="Protein kinase-like (PK-like)"/>
    <property type="match status" value="1"/>
</dbReference>
<dbReference type="InterPro" id="IPR011009">
    <property type="entry name" value="Kinase-like_dom_sf"/>
</dbReference>
<accession>A0A412FEN1</accession>
<dbReference type="InterPro" id="IPR002575">
    <property type="entry name" value="Aminoglycoside_PTrfase"/>
</dbReference>
<dbReference type="EMBL" id="QRUO01000028">
    <property type="protein sequence ID" value="RGR66568.1"/>
    <property type="molecule type" value="Genomic_DNA"/>
</dbReference>